<feature type="transmembrane region" description="Helical" evidence="1">
    <location>
        <begin position="6"/>
        <end position="26"/>
    </location>
</feature>
<protein>
    <recommendedName>
        <fullName evidence="4">PPPDE domain-containing protein</fullName>
    </recommendedName>
</protein>
<sequence length="294" mass="34658">MGAEGYIAIPIVFVAIVFLAGFCRWYRRRNAVAYNGRSRKALEKEYQRQVAKKDEQMRVEVQKRRAEEDDTTRGKQVWFSRYIHNGRFKHWVLIIEGTKYELRRDDSNGTYMANVAPWTIDKERREAAIADEGIPNVDGYYVCLIGWTQREPGELQKICDEVMTEFGKYSLVWNNCQHFLQTFADRVISAKALDWSWFREYTKTEYQETQALRIPTPDEIIAANRARAQQQLNMQQNNQQNHHRHIQHNVDAMSHQLHIHAHSQLQAQQQSLMANIQMQNLQIQQNNIQMQTMG</sequence>
<proteinExistence type="predicted"/>
<comment type="caution">
    <text evidence="2">The sequence shown here is derived from an EMBL/GenBank/DDBJ whole genome shotgun (WGS) entry which is preliminary data.</text>
</comment>
<keyword evidence="1" id="KW-1133">Transmembrane helix</keyword>
<dbReference type="Gene3D" id="3.90.1720.30">
    <property type="entry name" value="PPPDE domains"/>
    <property type="match status" value="1"/>
</dbReference>
<keyword evidence="1" id="KW-0472">Membrane</keyword>
<evidence type="ECO:0000313" key="3">
    <source>
        <dbReference type="Proteomes" id="UP001148614"/>
    </source>
</evidence>
<keyword evidence="1" id="KW-0812">Transmembrane</keyword>
<dbReference type="Proteomes" id="UP001148614">
    <property type="component" value="Unassembled WGS sequence"/>
</dbReference>
<evidence type="ECO:0000313" key="2">
    <source>
        <dbReference type="EMBL" id="KAJ3570934.1"/>
    </source>
</evidence>
<reference evidence="2" key="1">
    <citation type="submission" date="2022-07" db="EMBL/GenBank/DDBJ databases">
        <title>Genome Sequence of Xylaria arbuscula.</title>
        <authorList>
            <person name="Buettner E."/>
        </authorList>
    </citation>
    <scope>NUCLEOTIDE SEQUENCE</scope>
    <source>
        <strain evidence="2">VT107</strain>
    </source>
</reference>
<name>A0A9W8NE77_9PEZI</name>
<evidence type="ECO:0000256" key="1">
    <source>
        <dbReference type="SAM" id="Phobius"/>
    </source>
</evidence>
<dbReference type="EMBL" id="JANPWZ010000885">
    <property type="protein sequence ID" value="KAJ3570934.1"/>
    <property type="molecule type" value="Genomic_DNA"/>
</dbReference>
<organism evidence="2 3">
    <name type="scientific">Xylaria arbuscula</name>
    <dbReference type="NCBI Taxonomy" id="114810"/>
    <lineage>
        <taxon>Eukaryota</taxon>
        <taxon>Fungi</taxon>
        <taxon>Dikarya</taxon>
        <taxon>Ascomycota</taxon>
        <taxon>Pezizomycotina</taxon>
        <taxon>Sordariomycetes</taxon>
        <taxon>Xylariomycetidae</taxon>
        <taxon>Xylariales</taxon>
        <taxon>Xylariaceae</taxon>
        <taxon>Xylaria</taxon>
    </lineage>
</organism>
<dbReference type="AlphaFoldDB" id="A0A9W8NE77"/>
<evidence type="ECO:0008006" key="4">
    <source>
        <dbReference type="Google" id="ProtNLM"/>
    </source>
</evidence>
<dbReference type="VEuPathDB" id="FungiDB:F4678DRAFT_436709"/>
<accession>A0A9W8NE77</accession>
<gene>
    <name evidence="2" type="ORF">NPX13_g5556</name>
</gene>
<dbReference type="InterPro" id="IPR042266">
    <property type="entry name" value="PPPDE_sf"/>
</dbReference>
<keyword evidence="3" id="KW-1185">Reference proteome</keyword>